<feature type="chain" id="PRO_5043463169" evidence="1">
    <location>
        <begin position="21"/>
        <end position="163"/>
    </location>
</feature>
<dbReference type="Proteomes" id="UP001362999">
    <property type="component" value="Unassembled WGS sequence"/>
</dbReference>
<keyword evidence="3" id="KW-1185">Reference proteome</keyword>
<reference evidence="2 3" key="1">
    <citation type="journal article" date="2024" name="J Genomics">
        <title>Draft genome sequencing and assembly of Favolaschia claudopus CIRM-BRFM 2984 isolated from oak limbs.</title>
        <authorList>
            <person name="Navarro D."/>
            <person name="Drula E."/>
            <person name="Chaduli D."/>
            <person name="Cazenave R."/>
            <person name="Ahrendt S."/>
            <person name="Wang J."/>
            <person name="Lipzen A."/>
            <person name="Daum C."/>
            <person name="Barry K."/>
            <person name="Grigoriev I.V."/>
            <person name="Favel A."/>
            <person name="Rosso M.N."/>
            <person name="Martin F."/>
        </authorList>
    </citation>
    <scope>NUCLEOTIDE SEQUENCE [LARGE SCALE GENOMIC DNA]</scope>
    <source>
        <strain evidence="2 3">CIRM-BRFM 2984</strain>
    </source>
</reference>
<sequence length="163" mass="17665">MVANSSIYLYLAVSLQSGSAHSEADNAWPVTRPDEASPPTTLNHELIPTCGGSRLVGSGGDLLFVSRVALCCSFRLVNEIIGKAIQSSRKLAEISPNYELENPSMWAPTDGTKIQIHCPTHDIGDLAEMFWLIEPTEYPQFGTQMTVDTMPLAADPEASQKDA</sequence>
<dbReference type="AlphaFoldDB" id="A0AAW0A2J5"/>
<keyword evidence="1" id="KW-0732">Signal</keyword>
<evidence type="ECO:0000313" key="3">
    <source>
        <dbReference type="Proteomes" id="UP001362999"/>
    </source>
</evidence>
<gene>
    <name evidence="2" type="ORF">R3P38DRAFT_2797431</name>
</gene>
<accession>A0AAW0A2J5</accession>
<protein>
    <submittedName>
        <fullName evidence="2">Uncharacterized protein</fullName>
    </submittedName>
</protein>
<proteinExistence type="predicted"/>
<dbReference type="EMBL" id="JAWWNJ010000089">
    <property type="protein sequence ID" value="KAK7000167.1"/>
    <property type="molecule type" value="Genomic_DNA"/>
</dbReference>
<feature type="signal peptide" evidence="1">
    <location>
        <begin position="1"/>
        <end position="20"/>
    </location>
</feature>
<name>A0AAW0A2J5_9AGAR</name>
<comment type="caution">
    <text evidence="2">The sequence shown here is derived from an EMBL/GenBank/DDBJ whole genome shotgun (WGS) entry which is preliminary data.</text>
</comment>
<evidence type="ECO:0000256" key="1">
    <source>
        <dbReference type="SAM" id="SignalP"/>
    </source>
</evidence>
<organism evidence="2 3">
    <name type="scientific">Favolaschia claudopus</name>
    <dbReference type="NCBI Taxonomy" id="2862362"/>
    <lineage>
        <taxon>Eukaryota</taxon>
        <taxon>Fungi</taxon>
        <taxon>Dikarya</taxon>
        <taxon>Basidiomycota</taxon>
        <taxon>Agaricomycotina</taxon>
        <taxon>Agaricomycetes</taxon>
        <taxon>Agaricomycetidae</taxon>
        <taxon>Agaricales</taxon>
        <taxon>Marasmiineae</taxon>
        <taxon>Mycenaceae</taxon>
        <taxon>Favolaschia</taxon>
    </lineage>
</organism>
<evidence type="ECO:0000313" key="2">
    <source>
        <dbReference type="EMBL" id="KAK7000167.1"/>
    </source>
</evidence>